<dbReference type="PIRSF" id="PIRSF004682">
    <property type="entry name" value="GmhB"/>
    <property type="match status" value="1"/>
</dbReference>
<comment type="cofactor">
    <cofactor evidence="4">
        <name>Zn(2+)</name>
        <dbReference type="ChEBI" id="CHEBI:29105"/>
    </cofactor>
</comment>
<dbReference type="PANTHER" id="PTHR42891">
    <property type="entry name" value="D-GLYCERO-BETA-D-MANNO-HEPTOSE-1,7-BISPHOSPHATE 7-PHOSPHATASE"/>
    <property type="match status" value="1"/>
</dbReference>
<evidence type="ECO:0000256" key="4">
    <source>
        <dbReference type="PIRSR" id="PIRSR004682-4"/>
    </source>
</evidence>
<dbReference type="GO" id="GO:0016791">
    <property type="term" value="F:phosphatase activity"/>
    <property type="evidence" value="ECO:0007669"/>
    <property type="project" value="InterPro"/>
</dbReference>
<reference evidence="7 8" key="1">
    <citation type="journal article" date="2018" name="Front. Microbiol.">
        <title>Conversion of Methionine to Cysteine in Lactobacillus paracasei Depends on the Highly Mobile cysK-ctl-cysE Gene Cluster.</title>
        <authorList>
            <person name="Wuthrich D."/>
            <person name="Irmler S."/>
            <person name="Berthoud H."/>
            <person name="Guggenbuhl B."/>
            <person name="Eugster E."/>
            <person name="Bruggmann R."/>
        </authorList>
    </citation>
    <scope>NUCLEOTIDE SEQUENCE [LARGE SCALE GENOMIC DNA]</scope>
    <source>
        <strain evidence="5 8">FAM18157</strain>
        <strain evidence="6 7">FAM6012</strain>
    </source>
</reference>
<feature type="binding site" evidence="4">
    <location>
        <position position="80"/>
    </location>
    <ligand>
        <name>Zn(2+)</name>
        <dbReference type="ChEBI" id="CHEBI:29105"/>
    </ligand>
</feature>
<evidence type="ECO:0000256" key="3">
    <source>
        <dbReference type="PIRSR" id="PIRSR004682-3"/>
    </source>
</evidence>
<feature type="active site" description="Nucleophile" evidence="2">
    <location>
        <position position="9"/>
    </location>
</feature>
<dbReference type="GO" id="GO:0005975">
    <property type="term" value="P:carbohydrate metabolic process"/>
    <property type="evidence" value="ECO:0007669"/>
    <property type="project" value="InterPro"/>
</dbReference>
<keyword evidence="1" id="KW-0963">Cytoplasm</keyword>
<dbReference type="GO" id="GO:0046872">
    <property type="term" value="F:metal ion binding"/>
    <property type="evidence" value="ECO:0007669"/>
    <property type="project" value="UniProtKB-KW"/>
</dbReference>
<evidence type="ECO:0000256" key="1">
    <source>
        <dbReference type="PIRNR" id="PIRNR004682"/>
    </source>
</evidence>
<keyword evidence="4" id="KW-0862">Zinc</keyword>
<feature type="site" description="Contributes to substrate recognition" evidence="3">
    <location>
        <position position="91"/>
    </location>
</feature>
<dbReference type="PANTHER" id="PTHR42891:SF1">
    <property type="entry name" value="D-GLYCERO-BETA-D-MANNO-HEPTOSE-1,7-BISPHOSPHATE 7-PHOSPHATASE"/>
    <property type="match status" value="1"/>
</dbReference>
<organism evidence="6 7">
    <name type="scientific">Lacticaseibacillus paracasei</name>
    <name type="common">Lactobacillus paracasei</name>
    <dbReference type="NCBI Taxonomy" id="1597"/>
    <lineage>
        <taxon>Bacteria</taxon>
        <taxon>Bacillati</taxon>
        <taxon>Bacillota</taxon>
        <taxon>Bacilli</taxon>
        <taxon>Lactobacillales</taxon>
        <taxon>Lactobacillaceae</taxon>
        <taxon>Lacticaseibacillus</taxon>
    </lineage>
</organism>
<gene>
    <name evidence="5" type="ORF">FAM18157_02601</name>
    <name evidence="6" type="ORF">FAM6012_02627</name>
</gene>
<feature type="binding site" evidence="4">
    <location>
        <position position="11"/>
    </location>
    <ligand>
        <name>Mg(2+)</name>
        <dbReference type="ChEBI" id="CHEBI:18420"/>
    </ligand>
</feature>
<feature type="binding site" evidence="4">
    <location>
        <position position="82"/>
    </location>
    <ligand>
        <name>Zn(2+)</name>
        <dbReference type="ChEBI" id="CHEBI:29105"/>
    </ligand>
</feature>
<sequence>MVIKTVFIDRDGTIGGDGHFTAIQQFESYPGSVAAIRSLRAAGLQVFALTNQTKIASGQLDEAALRISLLEMGCSDAFICPHAENAGCPCRKPKTGLIAQAHLRYRFANRDAVIVGDSYLADMQCAINAGILGIHVATGCGDAGYQEVAGSFVECASLADAATWILAQQGNGKYGEENDC</sequence>
<feature type="binding site" evidence="4">
    <location>
        <position position="90"/>
    </location>
    <ligand>
        <name>Zn(2+)</name>
        <dbReference type="ChEBI" id="CHEBI:29105"/>
    </ligand>
</feature>
<feature type="site" description="Stabilizes the phosphoryl group" evidence="3">
    <location>
        <position position="50"/>
    </location>
</feature>
<dbReference type="InterPro" id="IPR036412">
    <property type="entry name" value="HAD-like_sf"/>
</dbReference>
<dbReference type="NCBIfam" id="TIGR01662">
    <property type="entry name" value="HAD-SF-IIIA"/>
    <property type="match status" value="1"/>
</dbReference>
<comment type="subcellular location">
    <subcellularLocation>
        <location evidence="1">Cytoplasm</location>
    </subcellularLocation>
</comment>
<name>A0A422LS21_LACPA</name>
<dbReference type="InterPro" id="IPR006549">
    <property type="entry name" value="HAD-SF_hydro_IIIA"/>
</dbReference>
<feature type="site" description="Stabilizes the phosphoryl group" evidence="3">
    <location>
        <position position="92"/>
    </location>
</feature>
<keyword evidence="4" id="KW-0479">Metal-binding</keyword>
<feature type="binding site" evidence="4">
    <location>
        <position position="9"/>
    </location>
    <ligand>
        <name>Mg(2+)</name>
        <dbReference type="ChEBI" id="CHEBI:18420"/>
    </ligand>
</feature>
<dbReference type="RefSeq" id="WP_003603623.1">
    <property type="nucleotide sequence ID" value="NZ_AQVS01000078.1"/>
</dbReference>
<dbReference type="Gene3D" id="3.40.50.1000">
    <property type="entry name" value="HAD superfamily/HAD-like"/>
    <property type="match status" value="1"/>
</dbReference>
<dbReference type="Pfam" id="PF13242">
    <property type="entry name" value="Hydrolase_like"/>
    <property type="match status" value="1"/>
</dbReference>
<keyword evidence="4" id="KW-0460">Magnesium</keyword>
<evidence type="ECO:0000313" key="5">
    <source>
        <dbReference type="EMBL" id="RND79687.1"/>
    </source>
</evidence>
<comment type="similarity">
    <text evidence="1">Belongs to the gmhB family.</text>
</comment>
<feature type="active site" description="Nucleophile" evidence="2">
    <location>
        <position position="11"/>
    </location>
</feature>
<dbReference type="EMBL" id="LKFS01000094">
    <property type="protein sequence ID" value="RND79687.1"/>
    <property type="molecule type" value="Genomic_DNA"/>
</dbReference>
<evidence type="ECO:0000313" key="8">
    <source>
        <dbReference type="Proteomes" id="UP000284716"/>
    </source>
</evidence>
<dbReference type="Proteomes" id="UP000284716">
    <property type="component" value="Unassembled WGS sequence"/>
</dbReference>
<evidence type="ECO:0000313" key="6">
    <source>
        <dbReference type="EMBL" id="RNE27330.1"/>
    </source>
</evidence>
<protein>
    <recommendedName>
        <fullName evidence="1">D,D-heptose 1,7-bisphosphate phosphatase</fullName>
        <ecNumber evidence="1">3.1.3.-</ecNumber>
    </recommendedName>
</protein>
<comment type="cofactor">
    <cofactor evidence="4">
        <name>Mg(2+)</name>
        <dbReference type="ChEBI" id="CHEBI:18420"/>
    </cofactor>
</comment>
<evidence type="ECO:0000256" key="2">
    <source>
        <dbReference type="PIRSR" id="PIRSR004682-1"/>
    </source>
</evidence>
<dbReference type="Proteomes" id="UP000284123">
    <property type="component" value="Unassembled WGS sequence"/>
</dbReference>
<comment type="caution">
    <text evidence="6">The sequence shown here is derived from an EMBL/GenBank/DDBJ whole genome shotgun (WGS) entry which is preliminary data.</text>
</comment>
<dbReference type="InterPro" id="IPR023214">
    <property type="entry name" value="HAD_sf"/>
</dbReference>
<feature type="binding site" evidence="4">
    <location>
        <position position="117"/>
    </location>
    <ligand>
        <name>Mg(2+)</name>
        <dbReference type="ChEBI" id="CHEBI:18420"/>
    </ligand>
</feature>
<accession>A0A422LS21</accession>
<dbReference type="EMBL" id="LKGI01000088">
    <property type="protein sequence ID" value="RNE27330.1"/>
    <property type="molecule type" value="Genomic_DNA"/>
</dbReference>
<dbReference type="GO" id="GO:0005737">
    <property type="term" value="C:cytoplasm"/>
    <property type="evidence" value="ECO:0007669"/>
    <property type="project" value="UniProtKB-SubCell"/>
</dbReference>
<dbReference type="AlphaFoldDB" id="A0A422LS21"/>
<keyword evidence="1 6" id="KW-0378">Hydrolase</keyword>
<dbReference type="EC" id="3.1.3.-" evidence="1"/>
<proteinExistence type="inferred from homology"/>
<dbReference type="SUPFAM" id="SSF56784">
    <property type="entry name" value="HAD-like"/>
    <property type="match status" value="1"/>
</dbReference>
<keyword evidence="1" id="KW-0119">Carbohydrate metabolism</keyword>
<feature type="binding site" evidence="4">
    <location>
        <position position="88"/>
    </location>
    <ligand>
        <name>Zn(2+)</name>
        <dbReference type="ChEBI" id="CHEBI:29105"/>
    </ligand>
</feature>
<evidence type="ECO:0000313" key="7">
    <source>
        <dbReference type="Proteomes" id="UP000284123"/>
    </source>
</evidence>
<dbReference type="InterPro" id="IPR004446">
    <property type="entry name" value="Heptose_bisP_phosphatase"/>
</dbReference>